<keyword evidence="4" id="KW-0614">Plasmid</keyword>
<dbReference type="PANTHER" id="PTHR44591">
    <property type="entry name" value="STRESS RESPONSE REGULATOR PROTEIN 1"/>
    <property type="match status" value="1"/>
</dbReference>
<evidence type="ECO:0000313" key="4">
    <source>
        <dbReference type="EMBL" id="ASW04432.1"/>
    </source>
</evidence>
<evidence type="ECO:0000256" key="2">
    <source>
        <dbReference type="PROSITE-ProRule" id="PRU00169"/>
    </source>
</evidence>
<dbReference type="KEGG" id="parb:CJU94_40530"/>
<name>A0A248W151_9BURK</name>
<accession>A0A248W151</accession>
<dbReference type="PROSITE" id="PS50110">
    <property type="entry name" value="RESPONSE_REGULATORY"/>
    <property type="match status" value="1"/>
</dbReference>
<feature type="modified residue" description="4-aspartylphosphate" evidence="2">
    <location>
        <position position="63"/>
    </location>
</feature>
<gene>
    <name evidence="4" type="ORF">CJU94_40530</name>
</gene>
<dbReference type="AlphaFoldDB" id="A0A248W151"/>
<dbReference type="PANTHER" id="PTHR44591:SF3">
    <property type="entry name" value="RESPONSE REGULATORY DOMAIN-CONTAINING PROTEIN"/>
    <property type="match status" value="1"/>
</dbReference>
<keyword evidence="5" id="KW-1185">Reference proteome</keyword>
<keyword evidence="1 2" id="KW-0597">Phosphoprotein</keyword>
<evidence type="ECO:0000259" key="3">
    <source>
        <dbReference type="PROSITE" id="PS50110"/>
    </source>
</evidence>
<feature type="domain" description="Response regulatory" evidence="3">
    <location>
        <begin position="13"/>
        <end position="124"/>
    </location>
</feature>
<evidence type="ECO:0000256" key="1">
    <source>
        <dbReference type="ARBA" id="ARBA00022553"/>
    </source>
</evidence>
<organism evidence="4 5">
    <name type="scientific">Paraburkholderia aromaticivorans</name>
    <dbReference type="NCBI Taxonomy" id="2026199"/>
    <lineage>
        <taxon>Bacteria</taxon>
        <taxon>Pseudomonadati</taxon>
        <taxon>Pseudomonadota</taxon>
        <taxon>Betaproteobacteria</taxon>
        <taxon>Burkholderiales</taxon>
        <taxon>Burkholderiaceae</taxon>
        <taxon>Paraburkholderia</taxon>
    </lineage>
</organism>
<dbReference type="SMART" id="SM00448">
    <property type="entry name" value="REC"/>
    <property type="match status" value="1"/>
</dbReference>
<protein>
    <recommendedName>
        <fullName evidence="3">Response regulatory domain-containing protein</fullName>
    </recommendedName>
</protein>
<dbReference type="Proteomes" id="UP000215158">
    <property type="component" value="Plasmid pBN6"/>
</dbReference>
<dbReference type="InterPro" id="IPR011006">
    <property type="entry name" value="CheY-like_superfamily"/>
</dbReference>
<dbReference type="EMBL" id="CP022996">
    <property type="protein sequence ID" value="ASW04432.1"/>
    <property type="molecule type" value="Genomic_DNA"/>
</dbReference>
<proteinExistence type="predicted"/>
<sequence length="133" mass="14162">MVPLPQPQPGMAHILVAEDDVLVRMALAEVLRVEGFAVIEAGGAHDALTYIRAGGKVDLLFSDIQMPGVLDGQQLAELIGRDHPGIPVILTSGDTQPGASVPMALFIRKPYNIAHTITLFFSVLGLRPPESDS</sequence>
<reference evidence="4 5" key="1">
    <citation type="submission" date="2017-08" db="EMBL/GenBank/DDBJ databases">
        <title>Identification and genetic characteristics of simultaneous BTEX- and naphthalene-degrading Paraburkholderia sp. BN5 isolated from petroleum-contaminated soil.</title>
        <authorList>
            <person name="Lee Y."/>
            <person name="Jeon C.O."/>
        </authorList>
    </citation>
    <scope>NUCLEOTIDE SEQUENCE [LARGE SCALE GENOMIC DNA]</scope>
    <source>
        <strain evidence="4 5">BN5</strain>
        <plasmid evidence="4 5">pBN6</plasmid>
    </source>
</reference>
<dbReference type="Gene3D" id="3.40.50.2300">
    <property type="match status" value="1"/>
</dbReference>
<dbReference type="GO" id="GO:0000160">
    <property type="term" value="P:phosphorelay signal transduction system"/>
    <property type="evidence" value="ECO:0007669"/>
    <property type="project" value="InterPro"/>
</dbReference>
<geneLocation type="plasmid" evidence="4 5">
    <name>pBN6</name>
</geneLocation>
<dbReference type="Pfam" id="PF00072">
    <property type="entry name" value="Response_reg"/>
    <property type="match status" value="1"/>
</dbReference>
<evidence type="ECO:0000313" key="5">
    <source>
        <dbReference type="Proteomes" id="UP000215158"/>
    </source>
</evidence>
<dbReference type="InterPro" id="IPR001789">
    <property type="entry name" value="Sig_transdc_resp-reg_receiver"/>
</dbReference>
<dbReference type="SUPFAM" id="SSF52172">
    <property type="entry name" value="CheY-like"/>
    <property type="match status" value="1"/>
</dbReference>
<dbReference type="InterPro" id="IPR050595">
    <property type="entry name" value="Bact_response_regulator"/>
</dbReference>